<name>A0A401TN29_CHIPU</name>
<feature type="region of interest" description="Disordered" evidence="1">
    <location>
        <begin position="15"/>
        <end position="53"/>
    </location>
</feature>
<dbReference type="EMBL" id="BEZZ01124164">
    <property type="protein sequence ID" value="GCC44081.1"/>
    <property type="molecule type" value="Genomic_DNA"/>
</dbReference>
<accession>A0A401TN29</accession>
<protein>
    <submittedName>
        <fullName evidence="2">Uncharacterized protein</fullName>
    </submittedName>
</protein>
<evidence type="ECO:0000313" key="2">
    <source>
        <dbReference type="EMBL" id="GCC44081.1"/>
    </source>
</evidence>
<keyword evidence="3" id="KW-1185">Reference proteome</keyword>
<proteinExistence type="predicted"/>
<evidence type="ECO:0000256" key="1">
    <source>
        <dbReference type="SAM" id="MobiDB-lite"/>
    </source>
</evidence>
<dbReference type="AlphaFoldDB" id="A0A401TN29"/>
<comment type="caution">
    <text evidence="2">The sequence shown here is derived from an EMBL/GenBank/DDBJ whole genome shotgun (WGS) entry which is preliminary data.</text>
</comment>
<feature type="compositionally biased region" description="Basic and acidic residues" evidence="1">
    <location>
        <begin position="39"/>
        <end position="53"/>
    </location>
</feature>
<evidence type="ECO:0000313" key="3">
    <source>
        <dbReference type="Proteomes" id="UP000287033"/>
    </source>
</evidence>
<sequence length="53" mass="5797">PDHPLTPVGYLATVAVSPQLPSDNKLTPEHQQTRHRPRPCSDRMAADGDAHNT</sequence>
<organism evidence="2 3">
    <name type="scientific">Chiloscyllium punctatum</name>
    <name type="common">Brownbanded bambooshark</name>
    <name type="synonym">Hemiscyllium punctatum</name>
    <dbReference type="NCBI Taxonomy" id="137246"/>
    <lineage>
        <taxon>Eukaryota</taxon>
        <taxon>Metazoa</taxon>
        <taxon>Chordata</taxon>
        <taxon>Craniata</taxon>
        <taxon>Vertebrata</taxon>
        <taxon>Chondrichthyes</taxon>
        <taxon>Elasmobranchii</taxon>
        <taxon>Galeomorphii</taxon>
        <taxon>Galeoidea</taxon>
        <taxon>Orectolobiformes</taxon>
        <taxon>Hemiscylliidae</taxon>
        <taxon>Chiloscyllium</taxon>
    </lineage>
</organism>
<dbReference type="Proteomes" id="UP000287033">
    <property type="component" value="Unassembled WGS sequence"/>
</dbReference>
<feature type="non-terminal residue" evidence="2">
    <location>
        <position position="1"/>
    </location>
</feature>
<gene>
    <name evidence="2" type="ORF">chiPu_0028144</name>
</gene>
<reference evidence="2 3" key="1">
    <citation type="journal article" date="2018" name="Nat. Ecol. Evol.">
        <title>Shark genomes provide insights into elasmobranch evolution and the origin of vertebrates.</title>
        <authorList>
            <person name="Hara Y"/>
            <person name="Yamaguchi K"/>
            <person name="Onimaru K"/>
            <person name="Kadota M"/>
            <person name="Koyanagi M"/>
            <person name="Keeley SD"/>
            <person name="Tatsumi K"/>
            <person name="Tanaka K"/>
            <person name="Motone F"/>
            <person name="Kageyama Y"/>
            <person name="Nozu R"/>
            <person name="Adachi N"/>
            <person name="Nishimura O"/>
            <person name="Nakagawa R"/>
            <person name="Tanegashima C"/>
            <person name="Kiyatake I"/>
            <person name="Matsumoto R"/>
            <person name="Murakumo K"/>
            <person name="Nishida K"/>
            <person name="Terakita A"/>
            <person name="Kuratani S"/>
            <person name="Sato K"/>
            <person name="Hyodo S Kuraku.S."/>
        </authorList>
    </citation>
    <scope>NUCLEOTIDE SEQUENCE [LARGE SCALE GENOMIC DNA]</scope>
</reference>